<dbReference type="GO" id="GO:0008241">
    <property type="term" value="F:peptidyl-dipeptidase activity"/>
    <property type="evidence" value="ECO:0007669"/>
    <property type="project" value="UniProtKB-EC"/>
</dbReference>
<evidence type="ECO:0000256" key="18">
    <source>
        <dbReference type="PIRSR" id="PIRSR601548-8"/>
    </source>
</evidence>
<dbReference type="GO" id="GO:0008237">
    <property type="term" value="F:metallopeptidase activity"/>
    <property type="evidence" value="ECO:0007669"/>
    <property type="project" value="UniProtKB-KW"/>
</dbReference>
<keyword evidence="10 20" id="KW-0325">Glycoprotein</keyword>
<evidence type="ECO:0000256" key="7">
    <source>
        <dbReference type="ARBA" id="ARBA00022833"/>
    </source>
</evidence>
<name>A0A9D4PRF6_RHISA</name>
<evidence type="ECO:0000256" key="11">
    <source>
        <dbReference type="ARBA" id="ARBA00036868"/>
    </source>
</evidence>
<evidence type="ECO:0000256" key="16">
    <source>
        <dbReference type="PIRSR" id="PIRSR601548-3"/>
    </source>
</evidence>
<dbReference type="AlphaFoldDB" id="A0A9D4PRF6"/>
<comment type="similarity">
    <text evidence="1 19 20">Belongs to the peptidase M2 family.</text>
</comment>
<evidence type="ECO:0000256" key="19">
    <source>
        <dbReference type="PROSITE-ProRule" id="PRU01355"/>
    </source>
</evidence>
<feature type="binding site" evidence="18">
    <location>
        <position position="209"/>
    </location>
    <ligand>
        <name>Zn(2+)</name>
        <dbReference type="ChEBI" id="CHEBI:29105"/>
        <label>2</label>
        <note>catalytic</note>
    </ligand>
</feature>
<reference evidence="21" key="2">
    <citation type="submission" date="2021-09" db="EMBL/GenBank/DDBJ databases">
        <authorList>
            <person name="Jia N."/>
            <person name="Wang J."/>
            <person name="Shi W."/>
            <person name="Du L."/>
            <person name="Sun Y."/>
            <person name="Zhan W."/>
            <person name="Jiang J."/>
            <person name="Wang Q."/>
            <person name="Zhang B."/>
            <person name="Ji P."/>
            <person name="Sakyi L.B."/>
            <person name="Cui X."/>
            <person name="Yuan T."/>
            <person name="Jiang B."/>
            <person name="Yang W."/>
            <person name="Lam T.T.-Y."/>
            <person name="Chang Q."/>
            <person name="Ding S."/>
            <person name="Wang X."/>
            <person name="Zhu J."/>
            <person name="Ruan X."/>
            <person name="Zhao L."/>
            <person name="Wei J."/>
            <person name="Que T."/>
            <person name="Du C."/>
            <person name="Cheng J."/>
            <person name="Dai P."/>
            <person name="Han X."/>
            <person name="Huang E."/>
            <person name="Gao Y."/>
            <person name="Liu J."/>
            <person name="Shao H."/>
            <person name="Ye R."/>
            <person name="Li L."/>
            <person name="Wei W."/>
            <person name="Wang X."/>
            <person name="Wang C."/>
            <person name="Huo Q."/>
            <person name="Li W."/>
            <person name="Guo W."/>
            <person name="Chen H."/>
            <person name="Chen S."/>
            <person name="Zhou L."/>
            <person name="Zhou L."/>
            <person name="Ni X."/>
            <person name="Tian J."/>
            <person name="Zhou Y."/>
            <person name="Sheng Y."/>
            <person name="Liu T."/>
            <person name="Pan Y."/>
            <person name="Xia L."/>
            <person name="Li J."/>
            <person name="Zhao F."/>
            <person name="Cao W."/>
        </authorList>
    </citation>
    <scope>NUCLEOTIDE SEQUENCE</scope>
    <source>
        <strain evidence="21">Rsan-2018</strain>
        <tissue evidence="21">Larvae</tissue>
    </source>
</reference>
<evidence type="ECO:0000256" key="2">
    <source>
        <dbReference type="ARBA" id="ARBA00022645"/>
    </source>
</evidence>
<evidence type="ECO:0000256" key="8">
    <source>
        <dbReference type="ARBA" id="ARBA00023049"/>
    </source>
</evidence>
<evidence type="ECO:0000256" key="17">
    <source>
        <dbReference type="PIRSR" id="PIRSR601548-4"/>
    </source>
</evidence>
<dbReference type="SUPFAM" id="SSF55486">
    <property type="entry name" value="Metalloproteases ('zincins'), catalytic domain"/>
    <property type="match status" value="1"/>
</dbReference>
<dbReference type="Pfam" id="PF01401">
    <property type="entry name" value="Peptidase_M2"/>
    <property type="match status" value="1"/>
</dbReference>
<dbReference type="EC" id="3.4.-.-" evidence="20"/>
<evidence type="ECO:0000256" key="3">
    <source>
        <dbReference type="ARBA" id="ARBA00022670"/>
    </source>
</evidence>
<feature type="binding site" evidence="18">
    <location>
        <position position="237"/>
    </location>
    <ligand>
        <name>Zn(2+)</name>
        <dbReference type="ChEBI" id="CHEBI:29105"/>
        <label>2</label>
        <note>catalytic</note>
    </ligand>
</feature>
<evidence type="ECO:0000256" key="20">
    <source>
        <dbReference type="RuleBase" id="RU361144"/>
    </source>
</evidence>
<dbReference type="GO" id="GO:0016020">
    <property type="term" value="C:membrane"/>
    <property type="evidence" value="ECO:0007669"/>
    <property type="project" value="InterPro"/>
</dbReference>
<dbReference type="Proteomes" id="UP000821837">
    <property type="component" value="Chromosome 5"/>
</dbReference>
<dbReference type="InterPro" id="IPR001548">
    <property type="entry name" value="Peptidase_M2"/>
</dbReference>
<evidence type="ECO:0000256" key="12">
    <source>
        <dbReference type="ARBA" id="ARBA00039858"/>
    </source>
</evidence>
<feature type="disulfide bond" evidence="17">
    <location>
        <begin position="364"/>
        <end position="376"/>
    </location>
</feature>
<reference evidence="21" key="1">
    <citation type="journal article" date="2020" name="Cell">
        <title>Large-Scale Comparative Analyses of Tick Genomes Elucidate Their Genetic Diversity and Vector Capacities.</title>
        <authorList>
            <consortium name="Tick Genome and Microbiome Consortium (TIGMIC)"/>
            <person name="Jia N."/>
            <person name="Wang J."/>
            <person name="Shi W."/>
            <person name="Du L."/>
            <person name="Sun Y."/>
            <person name="Zhan W."/>
            <person name="Jiang J.F."/>
            <person name="Wang Q."/>
            <person name="Zhang B."/>
            <person name="Ji P."/>
            <person name="Bell-Sakyi L."/>
            <person name="Cui X.M."/>
            <person name="Yuan T.T."/>
            <person name="Jiang B.G."/>
            <person name="Yang W.F."/>
            <person name="Lam T.T."/>
            <person name="Chang Q.C."/>
            <person name="Ding S.J."/>
            <person name="Wang X.J."/>
            <person name="Zhu J.G."/>
            <person name="Ruan X.D."/>
            <person name="Zhao L."/>
            <person name="Wei J.T."/>
            <person name="Ye R.Z."/>
            <person name="Que T.C."/>
            <person name="Du C.H."/>
            <person name="Zhou Y.H."/>
            <person name="Cheng J.X."/>
            <person name="Dai P.F."/>
            <person name="Guo W.B."/>
            <person name="Han X.H."/>
            <person name="Huang E.J."/>
            <person name="Li L.F."/>
            <person name="Wei W."/>
            <person name="Gao Y.C."/>
            <person name="Liu J.Z."/>
            <person name="Shao H.Z."/>
            <person name="Wang X."/>
            <person name="Wang C.C."/>
            <person name="Yang T.C."/>
            <person name="Huo Q.B."/>
            <person name="Li W."/>
            <person name="Chen H.Y."/>
            <person name="Chen S.E."/>
            <person name="Zhou L.G."/>
            <person name="Ni X.B."/>
            <person name="Tian J.H."/>
            <person name="Sheng Y."/>
            <person name="Liu T."/>
            <person name="Pan Y.S."/>
            <person name="Xia L.Y."/>
            <person name="Li J."/>
            <person name="Zhao F."/>
            <person name="Cao W.C."/>
        </authorList>
    </citation>
    <scope>NUCLEOTIDE SEQUENCE</scope>
    <source>
        <strain evidence="21">Rsan-2018</strain>
    </source>
</reference>
<evidence type="ECO:0000256" key="10">
    <source>
        <dbReference type="ARBA" id="ARBA00023180"/>
    </source>
</evidence>
<accession>A0A9D4PRF6</accession>
<feature type="active site" description="Proton donor 1" evidence="13">
    <location>
        <position position="339"/>
    </location>
</feature>
<evidence type="ECO:0000256" key="5">
    <source>
        <dbReference type="ARBA" id="ARBA00022729"/>
    </source>
</evidence>
<keyword evidence="22" id="KW-1185">Reference proteome</keyword>
<dbReference type="PANTHER" id="PTHR10514:SF27">
    <property type="entry name" value="ANGIOTENSIN-CONVERTING ENZYME"/>
    <property type="match status" value="1"/>
</dbReference>
<evidence type="ECO:0000256" key="13">
    <source>
        <dbReference type="PIRSR" id="PIRSR601548-1"/>
    </source>
</evidence>
<proteinExistence type="inferred from homology"/>
<organism evidence="21 22">
    <name type="scientific">Rhipicephalus sanguineus</name>
    <name type="common">Brown dog tick</name>
    <name type="synonym">Ixodes sanguineus</name>
    <dbReference type="NCBI Taxonomy" id="34632"/>
    <lineage>
        <taxon>Eukaryota</taxon>
        <taxon>Metazoa</taxon>
        <taxon>Ecdysozoa</taxon>
        <taxon>Arthropoda</taxon>
        <taxon>Chelicerata</taxon>
        <taxon>Arachnida</taxon>
        <taxon>Acari</taxon>
        <taxon>Parasitiformes</taxon>
        <taxon>Ixodida</taxon>
        <taxon>Ixodoidea</taxon>
        <taxon>Ixodidae</taxon>
        <taxon>Rhipicephalinae</taxon>
        <taxon>Rhipicephalus</taxon>
        <taxon>Rhipicephalus</taxon>
    </lineage>
</organism>
<keyword evidence="8 20" id="KW-0482">Metalloprotease</keyword>
<feature type="disulfide bond" evidence="17 19">
    <location>
        <begin position="178"/>
        <end position="196"/>
    </location>
</feature>
<evidence type="ECO:0000256" key="1">
    <source>
        <dbReference type="ARBA" id="ARBA00008139"/>
    </source>
</evidence>
<dbReference type="PRINTS" id="PR00791">
    <property type="entry name" value="PEPDIPTASEA"/>
</dbReference>
<feature type="binding site" evidence="16">
    <location>
        <position position="237"/>
    </location>
    <ligand>
        <name>Zn(2+)</name>
        <dbReference type="ChEBI" id="CHEBI:29105"/>
        <label>1</label>
        <note>catalytic</note>
    </ligand>
</feature>
<feature type="active site" description="Proton acceptor 1" evidence="13">
    <location>
        <position position="210"/>
    </location>
</feature>
<keyword evidence="2 20" id="KW-0121">Carboxypeptidase</keyword>
<comment type="caution">
    <text evidence="19">Lacks conserved residue(s) required for the propagation of feature annotation.</text>
</comment>
<dbReference type="FunFam" id="1.10.1370.30:FF:000004">
    <property type="entry name" value="Angiotensin-converting enzyme"/>
    <property type="match status" value="1"/>
</dbReference>
<keyword evidence="7 16" id="KW-0862">Zinc</keyword>
<dbReference type="CDD" id="cd06461">
    <property type="entry name" value="M2_ACE"/>
    <property type="match status" value="1"/>
</dbReference>
<dbReference type="GO" id="GO:0046872">
    <property type="term" value="F:metal ion binding"/>
    <property type="evidence" value="ECO:0007669"/>
    <property type="project" value="UniProtKB-KW"/>
</dbReference>
<feature type="binding site" evidence="15">
    <location>
        <position position="348"/>
    </location>
    <ligand>
        <name>chloride</name>
        <dbReference type="ChEBI" id="CHEBI:17996"/>
        <label>1</label>
    </ligand>
</feature>
<dbReference type="PANTHER" id="PTHR10514">
    <property type="entry name" value="ANGIOTENSIN-CONVERTING ENZYME"/>
    <property type="match status" value="1"/>
</dbReference>
<dbReference type="Gene3D" id="1.10.1370.30">
    <property type="match status" value="1"/>
</dbReference>
<dbReference type="GO" id="GO:0004180">
    <property type="term" value="F:carboxypeptidase activity"/>
    <property type="evidence" value="ECO:0007669"/>
    <property type="project" value="UniProtKB-KW"/>
</dbReference>
<dbReference type="GO" id="GO:0006508">
    <property type="term" value="P:proteolysis"/>
    <property type="evidence" value="ECO:0007669"/>
    <property type="project" value="UniProtKB-KW"/>
</dbReference>
<evidence type="ECO:0000256" key="6">
    <source>
        <dbReference type="ARBA" id="ARBA00022801"/>
    </source>
</evidence>
<keyword evidence="5" id="KW-0732">Signal</keyword>
<comment type="catalytic activity">
    <reaction evidence="11">
        <text>Release of a C-terminal dipeptide, oligopeptide-|-Xaa-Yaa, when Xaa is not Pro, and Yaa is neither Asp nor Glu. Thus, conversion of angiotensin I to angiotensin II, with increase in vasoconstrictor activity, but no action on angiotensin II.</text>
        <dbReference type="EC" id="3.4.15.1"/>
    </reaction>
</comment>
<comment type="caution">
    <text evidence="21">The sequence shown here is derived from an EMBL/GenBank/DDBJ whole genome shotgun (WGS) entry which is preliminary data.</text>
</comment>
<keyword evidence="3 20" id="KW-0645">Protease</keyword>
<dbReference type="PROSITE" id="PS52011">
    <property type="entry name" value="PEPTIDASE_M2"/>
    <property type="match status" value="1"/>
</dbReference>
<evidence type="ECO:0000256" key="9">
    <source>
        <dbReference type="ARBA" id="ARBA00023157"/>
    </source>
</evidence>
<evidence type="ECO:0000256" key="14">
    <source>
        <dbReference type="PIRSR" id="PIRSR601548-11"/>
    </source>
</evidence>
<gene>
    <name evidence="21" type="ORF">HPB52_013331</name>
</gene>
<keyword evidence="6 20" id="KW-0378">Hydrolase</keyword>
<protein>
    <recommendedName>
        <fullName evidence="12 20">Angiotensin-converting enzyme</fullName>
        <ecNumber evidence="20">3.4.-.-</ecNumber>
    </recommendedName>
</protein>
<sequence length="464" mass="53264">MCGGNDALDARAVTAVLTHIVKEKALPSKDMGIRDENIEEAALSIPEDVIEELEALREPPRKPPNSQEAYDLHYPKPELLSMLDTIVTFLEKAVKYLPRTKILETLQLTVEPYLEDSPLLDCPEVVAAVEEAVQSNMTALDMFKMSEEFFTSMGLPPMPKTFWERSVLTKPTDRKIVCHASAWDFYIGKDVRIKQCTQVKMEDLLVVHHEMGHIEYFLKYAKQPVVFRTGANPGFHEAIGDTISLSVATPKHLKAVGLLEDREEDEETDINYLHSIAMSKVSIIPSVYIFDLWRWNVFKGKYKPEDYNKAWWTLLLNYQGICPGVPRAPDDFDPPSKYHISANVPYIRYFASIILQFQFYKALCEEANHTGPLHKCDFYRSKEAGKLFGDVMELGYSKPWPEALAMLTKNRTREMDASALLEYFDPLYQWLREYNKETYVGWKSDNPTACPGTTRMCPNKRKHK</sequence>
<keyword evidence="9 17" id="KW-1015">Disulfide bond</keyword>
<feature type="binding site" evidence="16">
    <location>
        <position position="209"/>
    </location>
    <ligand>
        <name>Zn(2+)</name>
        <dbReference type="ChEBI" id="CHEBI:29105"/>
        <label>1</label>
        <note>catalytic</note>
    </ligand>
</feature>
<evidence type="ECO:0000313" key="22">
    <source>
        <dbReference type="Proteomes" id="UP000821837"/>
    </source>
</evidence>
<feature type="binding site" evidence="16">
    <location>
        <position position="213"/>
    </location>
    <ligand>
        <name>Zn(2+)</name>
        <dbReference type="ChEBI" id="CHEBI:29105"/>
        <label>1</label>
        <note>catalytic</note>
    </ligand>
</feature>
<evidence type="ECO:0000256" key="15">
    <source>
        <dbReference type="PIRSR" id="PIRSR601548-2"/>
    </source>
</evidence>
<feature type="binding site" evidence="18">
    <location>
        <position position="213"/>
    </location>
    <ligand>
        <name>Zn(2+)</name>
        <dbReference type="ChEBI" id="CHEBI:29105"/>
        <label>2</label>
        <note>catalytic</note>
    </ligand>
</feature>
<keyword evidence="4 16" id="KW-0479">Metal-binding</keyword>
<comment type="cofactor">
    <cofactor evidence="20">
        <name>Zn(2+)</name>
        <dbReference type="ChEBI" id="CHEBI:29105"/>
    </cofactor>
    <text evidence="20">Binds 1 zinc ion per subunit.</text>
</comment>
<dbReference type="EMBL" id="JABSTV010001251">
    <property type="protein sequence ID" value="KAH7951821.1"/>
    <property type="molecule type" value="Genomic_DNA"/>
</dbReference>
<evidence type="ECO:0000313" key="21">
    <source>
        <dbReference type="EMBL" id="KAH7951821.1"/>
    </source>
</evidence>
<evidence type="ECO:0000256" key="4">
    <source>
        <dbReference type="ARBA" id="ARBA00022723"/>
    </source>
</evidence>
<feature type="active site" description="Proton acceptor 2" evidence="14">
    <location>
        <position position="210"/>
    </location>
</feature>
<dbReference type="VEuPathDB" id="VectorBase:RSAN_042855"/>
<feature type="active site" description="Proton donor 2" evidence="14">
    <location>
        <position position="339"/>
    </location>
</feature>